<dbReference type="PANTHER" id="PTHR35179">
    <property type="entry name" value="PROTEIN CBG02620"/>
    <property type="match status" value="1"/>
</dbReference>
<dbReference type="AlphaFoldDB" id="A0AAW0QUK9"/>
<feature type="transmembrane region" description="Helical" evidence="1">
    <location>
        <begin position="184"/>
        <end position="202"/>
    </location>
</feature>
<keyword evidence="1" id="KW-0812">Transmembrane</keyword>
<comment type="caution">
    <text evidence="2">The sequence shown here is derived from an EMBL/GenBank/DDBJ whole genome shotgun (WGS) entry which is preliminary data.</text>
</comment>
<keyword evidence="3" id="KW-1185">Reference proteome</keyword>
<dbReference type="EMBL" id="JAQQWP010000007">
    <property type="protein sequence ID" value="KAK8109561.1"/>
    <property type="molecule type" value="Genomic_DNA"/>
</dbReference>
<evidence type="ECO:0000313" key="3">
    <source>
        <dbReference type="Proteomes" id="UP001392437"/>
    </source>
</evidence>
<evidence type="ECO:0000313" key="2">
    <source>
        <dbReference type="EMBL" id="KAK8109561.1"/>
    </source>
</evidence>
<proteinExistence type="predicted"/>
<feature type="transmembrane region" description="Helical" evidence="1">
    <location>
        <begin position="54"/>
        <end position="78"/>
    </location>
</feature>
<keyword evidence="1" id="KW-0472">Membrane</keyword>
<protein>
    <recommendedName>
        <fullName evidence="4">7TM GPCR serpentine receptor class x (Srx) domain-containing protein</fullName>
    </recommendedName>
</protein>
<gene>
    <name evidence="2" type="ORF">PG999_007698</name>
</gene>
<reference evidence="2 3" key="1">
    <citation type="submission" date="2023-01" db="EMBL/GenBank/DDBJ databases">
        <title>Analysis of 21 Apiospora genomes using comparative genomics revels a genus with tremendous synthesis potential of carbohydrate active enzymes and secondary metabolites.</title>
        <authorList>
            <person name="Sorensen T."/>
        </authorList>
    </citation>
    <scope>NUCLEOTIDE SEQUENCE [LARGE SCALE GENOMIC DNA]</scope>
    <source>
        <strain evidence="2 3">CBS 117206</strain>
    </source>
</reference>
<dbReference type="Proteomes" id="UP001392437">
    <property type="component" value="Unassembled WGS sequence"/>
</dbReference>
<dbReference type="PANTHER" id="PTHR35179:SF1">
    <property type="entry name" value="INTEGRAL MEMBRANE PROTEIN"/>
    <property type="match status" value="1"/>
</dbReference>
<name>A0AAW0QUK9_9PEZI</name>
<accession>A0AAW0QUK9</accession>
<evidence type="ECO:0000256" key="1">
    <source>
        <dbReference type="SAM" id="Phobius"/>
    </source>
</evidence>
<organism evidence="2 3">
    <name type="scientific">Apiospora kogelbergensis</name>
    <dbReference type="NCBI Taxonomy" id="1337665"/>
    <lineage>
        <taxon>Eukaryota</taxon>
        <taxon>Fungi</taxon>
        <taxon>Dikarya</taxon>
        <taxon>Ascomycota</taxon>
        <taxon>Pezizomycotina</taxon>
        <taxon>Sordariomycetes</taxon>
        <taxon>Xylariomycetidae</taxon>
        <taxon>Amphisphaeriales</taxon>
        <taxon>Apiosporaceae</taxon>
        <taxon>Apiospora</taxon>
    </lineage>
</organism>
<keyword evidence="1" id="KW-1133">Transmembrane helix</keyword>
<evidence type="ECO:0008006" key="4">
    <source>
        <dbReference type="Google" id="ProtNLM"/>
    </source>
</evidence>
<feature type="transmembrane region" description="Helical" evidence="1">
    <location>
        <begin position="84"/>
        <end position="109"/>
    </location>
</feature>
<sequence length="251" mass="29067">MVERGFLTIGDEAQRKGANGSAEETNIHPRLTVRAWFRYHYVQLSPADAEFCNVIWGATLCCAVFVGATTSHQTWVIYGRNKKFNVFLAMVWFEFISAVITSVMAWMFLKGFIMPRSMHCILQILLNRASLLAQNKRRTRQLKLATFFAIILVQISVFCVWIPAQLQISDRYIRFNAVWFRAEMAIFAIIDANLSVYILRVVQAKLVANELVKYRILFRYNIWRVCISMACDVRSLGALSATSIWREFHIY</sequence>
<feature type="transmembrane region" description="Helical" evidence="1">
    <location>
        <begin position="144"/>
        <end position="164"/>
    </location>
</feature>